<protein>
    <submittedName>
        <fullName evidence="9">Uncharacterized protein</fullName>
    </submittedName>
</protein>
<accession>A0A5N6LF75</accession>
<dbReference type="InterPro" id="IPR017930">
    <property type="entry name" value="Myb_dom"/>
</dbReference>
<evidence type="ECO:0000259" key="8">
    <source>
        <dbReference type="PROSITE" id="PS51294"/>
    </source>
</evidence>
<dbReference type="CDD" id="cd00167">
    <property type="entry name" value="SANT"/>
    <property type="match status" value="2"/>
</dbReference>
<evidence type="ECO:0000256" key="2">
    <source>
        <dbReference type="ARBA" id="ARBA00022737"/>
    </source>
</evidence>
<dbReference type="PROSITE" id="PS51294">
    <property type="entry name" value="HTH_MYB"/>
    <property type="match status" value="2"/>
</dbReference>
<organism evidence="9 11">
    <name type="scientific">Mikania micrantha</name>
    <name type="common">bitter vine</name>
    <dbReference type="NCBI Taxonomy" id="192012"/>
    <lineage>
        <taxon>Eukaryota</taxon>
        <taxon>Viridiplantae</taxon>
        <taxon>Streptophyta</taxon>
        <taxon>Embryophyta</taxon>
        <taxon>Tracheophyta</taxon>
        <taxon>Spermatophyta</taxon>
        <taxon>Magnoliopsida</taxon>
        <taxon>eudicotyledons</taxon>
        <taxon>Gunneridae</taxon>
        <taxon>Pentapetalae</taxon>
        <taxon>asterids</taxon>
        <taxon>campanulids</taxon>
        <taxon>Asterales</taxon>
        <taxon>Asteraceae</taxon>
        <taxon>Asteroideae</taxon>
        <taxon>Heliantheae alliance</taxon>
        <taxon>Eupatorieae</taxon>
        <taxon>Mikania</taxon>
    </lineage>
</organism>
<dbReference type="Pfam" id="PF00249">
    <property type="entry name" value="Myb_DNA-binding"/>
    <property type="match status" value="2"/>
</dbReference>
<dbReference type="PANTHER" id="PTHR48000:SF67">
    <property type="entry name" value="MYB-LIKE DNA-BINDING DOMAIN CONTAINING PROTEIN, EXPRESSED"/>
    <property type="match status" value="1"/>
</dbReference>
<evidence type="ECO:0000259" key="7">
    <source>
        <dbReference type="PROSITE" id="PS50090"/>
    </source>
</evidence>
<keyword evidence="6" id="KW-0539">Nucleus</keyword>
<dbReference type="SMART" id="SM00717">
    <property type="entry name" value="SANT"/>
    <property type="match status" value="2"/>
</dbReference>
<evidence type="ECO:0000256" key="1">
    <source>
        <dbReference type="ARBA" id="ARBA00004123"/>
    </source>
</evidence>
<dbReference type="PANTHER" id="PTHR48000">
    <property type="entry name" value="OS09G0431300 PROTEIN"/>
    <property type="match status" value="1"/>
</dbReference>
<gene>
    <name evidence="10" type="ORF">E3N88_02834</name>
    <name evidence="9" type="ORF">E3N88_43379</name>
</gene>
<keyword evidence="5" id="KW-0804">Transcription</keyword>
<feature type="domain" description="Myb-like" evidence="7">
    <location>
        <begin position="9"/>
        <end position="62"/>
    </location>
</feature>
<feature type="domain" description="Myb-like" evidence="7">
    <location>
        <begin position="63"/>
        <end position="113"/>
    </location>
</feature>
<dbReference type="InterPro" id="IPR001005">
    <property type="entry name" value="SANT/Myb"/>
</dbReference>
<dbReference type="FunFam" id="1.10.10.60:FF:000015">
    <property type="entry name" value="Transcription factor RAX3"/>
    <property type="match status" value="1"/>
</dbReference>
<dbReference type="InterPro" id="IPR009057">
    <property type="entry name" value="Homeodomain-like_sf"/>
</dbReference>
<dbReference type="Proteomes" id="UP000326396">
    <property type="component" value="Linkage Group LG1"/>
</dbReference>
<dbReference type="GO" id="GO:0005634">
    <property type="term" value="C:nucleus"/>
    <property type="evidence" value="ECO:0007669"/>
    <property type="project" value="UniProtKB-SubCell"/>
</dbReference>
<comment type="caution">
    <text evidence="9">The sequence shown here is derived from an EMBL/GenBank/DDBJ whole genome shotgun (WGS) entry which is preliminary data.</text>
</comment>
<dbReference type="Gene3D" id="1.10.10.60">
    <property type="entry name" value="Homeodomain-like"/>
    <property type="match status" value="2"/>
</dbReference>
<dbReference type="AlphaFoldDB" id="A0A5N6LF75"/>
<evidence type="ECO:0000313" key="11">
    <source>
        <dbReference type="Proteomes" id="UP000326396"/>
    </source>
</evidence>
<evidence type="ECO:0000313" key="9">
    <source>
        <dbReference type="EMBL" id="KAD1040246.1"/>
    </source>
</evidence>
<keyword evidence="2" id="KW-0677">Repeat</keyword>
<dbReference type="PROSITE" id="PS50090">
    <property type="entry name" value="MYB_LIKE"/>
    <property type="match status" value="2"/>
</dbReference>
<sequence length="375" mass="42704">MGRAPCCDKDNVKRGPWSPEEDAKLKTFIEKYGTGGNWIALPRKAGLKRCGKSCRLRWLNYLRPNIKHGEFTDDEDKIICSLYSNIGSRWSIIAAQLPGRTDNDIKNYWNTKLKKKLLAMLPSFQKKTTLFPSLTLQSPPPYISDLFLTNNSSPFYNYSTNPNFMNLNSSVNSLQTTTINTSLVQDHVNNANLTPTPDPNSQLISLISNINNNDQNCFNLGFQEDHQSMYNNPLEYQYTTSDVKEAMLMFGSVGEGHEVSTTGSSSEGGSCLSQISYGNYSKSNYQKQQQCQIKQEDQFFLQGFGDQSQSFIINNYTDQKPKMYSLKNYESPLHSDLQEVKHLIGNTNISSSYLVNHVDEYKTTHDDHKEICYHY</sequence>
<dbReference type="OrthoDB" id="2143914at2759"/>
<comment type="subcellular location">
    <subcellularLocation>
        <location evidence="1">Nucleus</location>
    </subcellularLocation>
</comment>
<evidence type="ECO:0000256" key="5">
    <source>
        <dbReference type="ARBA" id="ARBA00023163"/>
    </source>
</evidence>
<dbReference type="EMBL" id="SZYD01001135">
    <property type="protein sequence ID" value="KAD1040246.1"/>
    <property type="molecule type" value="Genomic_DNA"/>
</dbReference>
<feature type="domain" description="HTH myb-type" evidence="8">
    <location>
        <begin position="63"/>
        <end position="117"/>
    </location>
</feature>
<keyword evidence="11" id="KW-1185">Reference proteome</keyword>
<evidence type="ECO:0000313" key="10">
    <source>
        <dbReference type="EMBL" id="KAD7479698.1"/>
    </source>
</evidence>
<dbReference type="SUPFAM" id="SSF46689">
    <property type="entry name" value="Homeodomain-like"/>
    <property type="match status" value="1"/>
</dbReference>
<keyword evidence="4" id="KW-0238">DNA-binding</keyword>
<dbReference type="GO" id="GO:0003677">
    <property type="term" value="F:DNA binding"/>
    <property type="evidence" value="ECO:0007669"/>
    <property type="project" value="UniProtKB-KW"/>
</dbReference>
<reference evidence="9 11" key="1">
    <citation type="submission" date="2019-05" db="EMBL/GenBank/DDBJ databases">
        <title>Mikania micrantha, genome provides insights into the molecular mechanism of rapid growth.</title>
        <authorList>
            <person name="Liu B."/>
        </authorList>
    </citation>
    <scope>NUCLEOTIDE SEQUENCE [LARGE SCALE GENOMIC DNA]</scope>
    <source>
        <strain evidence="9">NLD-2019</strain>
        <tissue evidence="9">Leaf</tissue>
    </source>
</reference>
<evidence type="ECO:0000256" key="6">
    <source>
        <dbReference type="ARBA" id="ARBA00023242"/>
    </source>
</evidence>
<proteinExistence type="predicted"/>
<keyword evidence="3" id="KW-0805">Transcription regulation</keyword>
<feature type="domain" description="HTH myb-type" evidence="8">
    <location>
        <begin position="9"/>
        <end position="62"/>
    </location>
</feature>
<evidence type="ECO:0000256" key="3">
    <source>
        <dbReference type="ARBA" id="ARBA00023015"/>
    </source>
</evidence>
<evidence type="ECO:0000256" key="4">
    <source>
        <dbReference type="ARBA" id="ARBA00023125"/>
    </source>
</evidence>
<dbReference type="EMBL" id="SZYD01000001">
    <property type="protein sequence ID" value="KAD7479698.1"/>
    <property type="molecule type" value="Genomic_DNA"/>
</dbReference>
<name>A0A5N6LF75_9ASTR</name>